<dbReference type="InterPro" id="IPR029068">
    <property type="entry name" value="Glyas_Bleomycin-R_OHBP_Dase"/>
</dbReference>
<gene>
    <name evidence="2" type="ORF">CK510_10150</name>
</gene>
<proteinExistence type="predicted"/>
<evidence type="ECO:0000313" key="2">
    <source>
        <dbReference type="EMBL" id="PAX56533.1"/>
    </source>
</evidence>
<dbReference type="InterPro" id="IPR004360">
    <property type="entry name" value="Glyas_Fos-R_dOase_dom"/>
</dbReference>
<comment type="caution">
    <text evidence="2">The sequence shown here is derived from an EMBL/GenBank/DDBJ whole genome shotgun (WGS) entry which is preliminary data.</text>
</comment>
<sequence>MTIIQGLTKAILYVKDIEKQTEFYCDRLGLKIKSQKSIEGRSDKQWVEFDTGECTLVLHGNMEPEYGKDRPKLAFHVTDFEAAYSTLVERGIKLGAVRSPSPNLKIAEGLDPEGNPFTIDCEL</sequence>
<organism evidence="2 3">
    <name type="scientific">Brunnivagina elsteri CCALA 953</name>
    <dbReference type="NCBI Taxonomy" id="987040"/>
    <lineage>
        <taxon>Bacteria</taxon>
        <taxon>Bacillati</taxon>
        <taxon>Cyanobacteriota</taxon>
        <taxon>Cyanophyceae</taxon>
        <taxon>Nostocales</taxon>
        <taxon>Calotrichaceae</taxon>
        <taxon>Brunnivagina</taxon>
    </lineage>
</organism>
<dbReference type="SUPFAM" id="SSF54593">
    <property type="entry name" value="Glyoxalase/Bleomycin resistance protein/Dihydroxybiphenyl dioxygenase"/>
    <property type="match status" value="1"/>
</dbReference>
<keyword evidence="3" id="KW-1185">Reference proteome</keyword>
<evidence type="ECO:0000259" key="1">
    <source>
        <dbReference type="PROSITE" id="PS51819"/>
    </source>
</evidence>
<dbReference type="Pfam" id="PF00903">
    <property type="entry name" value="Glyoxalase"/>
    <property type="match status" value="1"/>
</dbReference>
<feature type="domain" description="VOC" evidence="1">
    <location>
        <begin position="6"/>
        <end position="122"/>
    </location>
</feature>
<accession>A0A2A2TK88</accession>
<dbReference type="PROSITE" id="PS51819">
    <property type="entry name" value="VOC"/>
    <property type="match status" value="1"/>
</dbReference>
<dbReference type="Gene3D" id="3.10.180.10">
    <property type="entry name" value="2,3-Dihydroxybiphenyl 1,2-Dioxygenase, domain 1"/>
    <property type="match status" value="1"/>
</dbReference>
<protein>
    <recommendedName>
        <fullName evidence="1">VOC domain-containing protein</fullName>
    </recommendedName>
</protein>
<reference evidence="2 3" key="1">
    <citation type="submission" date="2017-08" db="EMBL/GenBank/DDBJ databases">
        <title>Draft genome sequence of filamentous cyanobacterium Calothrix elsteri CCALA 953.</title>
        <authorList>
            <person name="Gagunashvili A.N."/>
            <person name="Elster J."/>
            <person name="Andresson O.S."/>
        </authorList>
    </citation>
    <scope>NUCLEOTIDE SEQUENCE [LARGE SCALE GENOMIC DNA]</scope>
    <source>
        <strain evidence="2 3">CCALA 953</strain>
    </source>
</reference>
<name>A0A2A2TK88_9CYAN</name>
<dbReference type="AlphaFoldDB" id="A0A2A2TK88"/>
<dbReference type="RefSeq" id="WP_095721588.1">
    <property type="nucleotide sequence ID" value="NZ_NTFS01000086.1"/>
</dbReference>
<dbReference type="OrthoDB" id="9815599at2"/>
<evidence type="ECO:0000313" key="3">
    <source>
        <dbReference type="Proteomes" id="UP000218238"/>
    </source>
</evidence>
<dbReference type="InterPro" id="IPR037523">
    <property type="entry name" value="VOC_core"/>
</dbReference>
<dbReference type="EMBL" id="NTFS01000086">
    <property type="protein sequence ID" value="PAX56533.1"/>
    <property type="molecule type" value="Genomic_DNA"/>
</dbReference>
<dbReference type="Proteomes" id="UP000218238">
    <property type="component" value="Unassembled WGS sequence"/>
</dbReference>